<sequence length="45" mass="5311">MSSPTQSCCKLFFLFFPKNKKIKLLKSFRPLPLINMLRPQALKQK</sequence>
<reference evidence="1 2" key="1">
    <citation type="journal article" date="2011" name="J. Bacteriol.">
        <title>Genome sequences of Salmonella enterica serovar typhimurium, Choleraesuis, Dublin, and Gallinarum strains of well- defined virulence in food-producing animals.</title>
        <authorList>
            <person name="Richardson E.J."/>
            <person name="Limaye B."/>
            <person name="Inamdar H."/>
            <person name="Datta A."/>
            <person name="Manjari K.S."/>
            <person name="Pullinger G.D."/>
            <person name="Thomson N.R."/>
            <person name="Joshi R.R."/>
            <person name="Watson M."/>
            <person name="Stevens M.P."/>
        </authorList>
    </citation>
    <scope>NUCLEOTIDE SEQUENCE [LARGE SCALE GENOMIC DNA]</scope>
    <source>
        <strain evidence="2">4/74</strain>
    </source>
</reference>
<dbReference type="Proteomes" id="UP000008978">
    <property type="component" value="Chromosome"/>
</dbReference>
<dbReference type="AlphaFoldDB" id="E8XJ83"/>
<gene>
    <name evidence="1" type="ordered locus">STM474_2858</name>
</gene>
<protein>
    <submittedName>
        <fullName evidence="1">Uncharacterized protein</fullName>
    </submittedName>
</protein>
<dbReference type="HOGENOM" id="CLU_3205121_0_0_6"/>
<proteinExistence type="predicted"/>
<name>E8XJ83_SALT4</name>
<evidence type="ECO:0000313" key="1">
    <source>
        <dbReference type="EMBL" id="ADX18507.1"/>
    </source>
</evidence>
<evidence type="ECO:0000313" key="2">
    <source>
        <dbReference type="Proteomes" id="UP000008978"/>
    </source>
</evidence>
<accession>E8XJ83</accession>
<organism evidence="1 2">
    <name type="scientific">Salmonella typhimurium (strain 4/74)</name>
    <dbReference type="NCBI Taxonomy" id="909946"/>
    <lineage>
        <taxon>Bacteria</taxon>
        <taxon>Pseudomonadati</taxon>
        <taxon>Pseudomonadota</taxon>
        <taxon>Gammaproteobacteria</taxon>
        <taxon>Enterobacterales</taxon>
        <taxon>Enterobacteriaceae</taxon>
        <taxon>Salmonella</taxon>
    </lineage>
</organism>
<dbReference type="EMBL" id="CP002487">
    <property type="protein sequence ID" value="ADX18507.1"/>
    <property type="molecule type" value="Genomic_DNA"/>
</dbReference>
<dbReference type="KEGG" id="seb:STM474_2858"/>